<dbReference type="InterPro" id="IPR000150">
    <property type="entry name" value="Cof"/>
</dbReference>
<dbReference type="SFLD" id="SFLDG01140">
    <property type="entry name" value="C2.B:_Phosphomannomutase_and_P"/>
    <property type="match status" value="1"/>
</dbReference>
<dbReference type="Proteomes" id="UP000010988">
    <property type="component" value="Unassembled WGS sequence"/>
</dbReference>
<accession>L7KQ32</accession>
<dbReference type="InterPro" id="IPR023214">
    <property type="entry name" value="HAD_sf"/>
</dbReference>
<keyword evidence="2" id="KW-1185">Reference proteome</keyword>
<dbReference type="Gene3D" id="3.40.50.1000">
    <property type="entry name" value="HAD superfamily/HAD-like"/>
    <property type="match status" value="1"/>
</dbReference>
<dbReference type="InterPro" id="IPR006379">
    <property type="entry name" value="HAD-SF_hydro_IIB"/>
</dbReference>
<dbReference type="eggNOG" id="COG0561">
    <property type="taxonomic scope" value="Bacteria"/>
</dbReference>
<comment type="caution">
    <text evidence="1">The sequence shown here is derived from an EMBL/GenBank/DDBJ whole genome shotgun (WGS) entry which is preliminary data.</text>
</comment>
<dbReference type="AlphaFoldDB" id="L7KQ32"/>
<dbReference type="GO" id="GO:0005829">
    <property type="term" value="C:cytosol"/>
    <property type="evidence" value="ECO:0007669"/>
    <property type="project" value="TreeGrafter"/>
</dbReference>
<dbReference type="Pfam" id="PF08282">
    <property type="entry name" value="Hydrolase_3"/>
    <property type="match status" value="1"/>
</dbReference>
<dbReference type="OrthoDB" id="3180855at2"/>
<dbReference type="PANTHER" id="PTHR10000">
    <property type="entry name" value="PHOSPHOSERINE PHOSPHATASE"/>
    <property type="match status" value="1"/>
</dbReference>
<evidence type="ECO:0000313" key="1">
    <source>
        <dbReference type="EMBL" id="GAC50052.1"/>
    </source>
</evidence>
<dbReference type="Gene3D" id="3.30.1240.10">
    <property type="match status" value="1"/>
</dbReference>
<dbReference type="RefSeq" id="WP_005177257.1">
    <property type="nucleotide sequence ID" value="NZ_BANR01000019.1"/>
</dbReference>
<dbReference type="GO" id="GO:0016791">
    <property type="term" value="F:phosphatase activity"/>
    <property type="evidence" value="ECO:0007669"/>
    <property type="project" value="UniProtKB-ARBA"/>
</dbReference>
<dbReference type="EMBL" id="BANR01000019">
    <property type="protein sequence ID" value="GAC50052.1"/>
    <property type="molecule type" value="Genomic_DNA"/>
</dbReference>
<evidence type="ECO:0000313" key="2">
    <source>
        <dbReference type="Proteomes" id="UP000010988"/>
    </source>
</evidence>
<dbReference type="CDD" id="cd07518">
    <property type="entry name" value="HAD_YbiV-Like"/>
    <property type="match status" value="1"/>
</dbReference>
<dbReference type="STRING" id="1220583.GOACH_19_00560"/>
<dbReference type="NCBIfam" id="TIGR00099">
    <property type="entry name" value="Cof-subfamily"/>
    <property type="match status" value="1"/>
</dbReference>
<sequence>MPSLMPPVPADLRLVVTDLDGTLLDDAKRIPDDLWPLLDELGRRDIVFSPASGRQAATLLHQFGEAVPGLIVIAENGAVVARQGEILRTQPLAPDTAKAVLARARALHSDGADLGVVLCSPEIAYVERSDERFLEQIRPYYYANTVVDDLGAVDAEFVKVAVYDFAGIEDTTAPAVEALSLDAEVVVSGQHWLDVMTRGVDKSQAVRAVQQRLGVSPAQTMVFGDYLNDLGMLDTADWSYAVANAHQKILDAARYVAPSNNDNGVVRTVRAALETGS</sequence>
<dbReference type="SUPFAM" id="SSF56784">
    <property type="entry name" value="HAD-like"/>
    <property type="match status" value="1"/>
</dbReference>
<dbReference type="PANTHER" id="PTHR10000:SF8">
    <property type="entry name" value="HAD SUPERFAMILY HYDROLASE-LIKE, TYPE 3"/>
    <property type="match status" value="1"/>
</dbReference>
<dbReference type="GO" id="GO:0000287">
    <property type="term" value="F:magnesium ion binding"/>
    <property type="evidence" value="ECO:0007669"/>
    <property type="project" value="TreeGrafter"/>
</dbReference>
<dbReference type="NCBIfam" id="TIGR01484">
    <property type="entry name" value="HAD-SF-IIB"/>
    <property type="match status" value="1"/>
</dbReference>
<dbReference type="SFLD" id="SFLDS00003">
    <property type="entry name" value="Haloacid_Dehalogenase"/>
    <property type="match status" value="1"/>
</dbReference>
<protein>
    <submittedName>
        <fullName evidence="1">Putative sugar-phosphate phosphatase</fullName>
    </submittedName>
</protein>
<reference evidence="1 2" key="1">
    <citation type="submission" date="2012-12" db="EMBL/GenBank/DDBJ databases">
        <title>Whole genome shotgun sequence of Gordonia aichiensis NBRC 108223.</title>
        <authorList>
            <person name="Isaki-Nakamura S."/>
            <person name="Hosoyama A."/>
            <person name="Tsuchikane K."/>
            <person name="Ando Y."/>
            <person name="Baba S."/>
            <person name="Ohji S."/>
            <person name="Hamada M."/>
            <person name="Tamura T."/>
            <person name="Yamazoe A."/>
            <person name="Yamazaki S."/>
            <person name="Fujita N."/>
        </authorList>
    </citation>
    <scope>NUCLEOTIDE SEQUENCE [LARGE SCALE GENOMIC DNA]</scope>
    <source>
        <strain evidence="1 2">NBRC 108223</strain>
    </source>
</reference>
<organism evidence="1 2">
    <name type="scientific">Gordonia aichiensis NBRC 108223</name>
    <dbReference type="NCBI Taxonomy" id="1220583"/>
    <lineage>
        <taxon>Bacteria</taxon>
        <taxon>Bacillati</taxon>
        <taxon>Actinomycetota</taxon>
        <taxon>Actinomycetes</taxon>
        <taxon>Mycobacteriales</taxon>
        <taxon>Gordoniaceae</taxon>
        <taxon>Gordonia</taxon>
    </lineage>
</organism>
<gene>
    <name evidence="1" type="ORF">GOACH_19_00560</name>
</gene>
<dbReference type="InterPro" id="IPR036412">
    <property type="entry name" value="HAD-like_sf"/>
</dbReference>
<proteinExistence type="predicted"/>
<name>L7KQ32_9ACTN</name>